<keyword evidence="2" id="KW-1185">Reference proteome</keyword>
<protein>
    <submittedName>
        <fullName evidence="1">Uncharacterized protein</fullName>
    </submittedName>
</protein>
<reference evidence="1 2" key="1">
    <citation type="submission" date="2021-06" db="EMBL/GenBank/DDBJ databases">
        <title>Caerostris extrusa draft genome.</title>
        <authorList>
            <person name="Kono N."/>
            <person name="Arakawa K."/>
        </authorList>
    </citation>
    <scope>NUCLEOTIDE SEQUENCE [LARGE SCALE GENOMIC DNA]</scope>
</reference>
<comment type="caution">
    <text evidence="1">The sequence shown here is derived from an EMBL/GenBank/DDBJ whole genome shotgun (WGS) entry which is preliminary data.</text>
</comment>
<evidence type="ECO:0000313" key="1">
    <source>
        <dbReference type="EMBL" id="GIX78674.1"/>
    </source>
</evidence>
<sequence length="130" mass="14714">MDLSPQTQGIHWASIFGPIRNNRNTQGILTVIFLSNEYGCLYYIMSMEFLSTLLFSLPNDDDNNNNNSRSKNILILPSFPYPYPCNNISRQEIEYFVSDAYTELPTTTPGLKGDPGPIQQGENALCEVFH</sequence>
<dbReference type="AlphaFoldDB" id="A0AAV4N5I1"/>
<dbReference type="EMBL" id="BPLR01002859">
    <property type="protein sequence ID" value="GIX78674.1"/>
    <property type="molecule type" value="Genomic_DNA"/>
</dbReference>
<name>A0AAV4N5I1_CAEEX</name>
<dbReference type="Proteomes" id="UP001054945">
    <property type="component" value="Unassembled WGS sequence"/>
</dbReference>
<evidence type="ECO:0000313" key="2">
    <source>
        <dbReference type="Proteomes" id="UP001054945"/>
    </source>
</evidence>
<proteinExistence type="predicted"/>
<gene>
    <name evidence="1" type="ORF">CEXT_677731</name>
</gene>
<accession>A0AAV4N5I1</accession>
<organism evidence="1 2">
    <name type="scientific">Caerostris extrusa</name>
    <name type="common">Bark spider</name>
    <name type="synonym">Caerostris bankana</name>
    <dbReference type="NCBI Taxonomy" id="172846"/>
    <lineage>
        <taxon>Eukaryota</taxon>
        <taxon>Metazoa</taxon>
        <taxon>Ecdysozoa</taxon>
        <taxon>Arthropoda</taxon>
        <taxon>Chelicerata</taxon>
        <taxon>Arachnida</taxon>
        <taxon>Araneae</taxon>
        <taxon>Araneomorphae</taxon>
        <taxon>Entelegynae</taxon>
        <taxon>Araneoidea</taxon>
        <taxon>Araneidae</taxon>
        <taxon>Caerostris</taxon>
    </lineage>
</organism>